<feature type="binding site" evidence="9 12">
    <location>
        <position position="184"/>
    </location>
    <ligand>
        <name>substrate</name>
    </ligand>
</feature>
<evidence type="ECO:0000256" key="1">
    <source>
        <dbReference type="ARBA" id="ARBA00000370"/>
    </source>
</evidence>
<evidence type="ECO:0000256" key="11">
    <source>
        <dbReference type="PIRSR" id="PIRSR001492-1"/>
    </source>
</evidence>
<dbReference type="CDD" id="cd16010">
    <property type="entry name" value="iPGM"/>
    <property type="match status" value="1"/>
</dbReference>
<dbReference type="EMBL" id="JRYO01000215">
    <property type="protein sequence ID" value="KHE91124.1"/>
    <property type="molecule type" value="Genomic_DNA"/>
</dbReference>
<dbReference type="GO" id="GO:0004619">
    <property type="term" value="F:phosphoglycerate mutase activity"/>
    <property type="evidence" value="ECO:0007669"/>
    <property type="project" value="UniProtKB-UniRule"/>
</dbReference>
<dbReference type="PANTHER" id="PTHR31637:SF0">
    <property type="entry name" value="2,3-BISPHOSPHOGLYCERATE-INDEPENDENT PHOSPHOGLYCERATE MUTASE"/>
    <property type="match status" value="1"/>
</dbReference>
<protein>
    <recommendedName>
        <fullName evidence="9 10">2,3-bisphosphoglycerate-independent phosphoglycerate mutase</fullName>
        <shortName evidence="9">BPG-independent PGAM</shortName>
        <shortName evidence="9">Phosphoglyceromutase</shortName>
        <shortName evidence="9">iPGM</shortName>
        <ecNumber evidence="9 10">5.4.2.12</ecNumber>
    </recommendedName>
</protein>
<dbReference type="SUPFAM" id="SSF53649">
    <property type="entry name" value="Alkaline phosphatase-like"/>
    <property type="match status" value="1"/>
</dbReference>
<feature type="binding site" evidence="9 13">
    <location>
        <position position="467"/>
    </location>
    <ligand>
        <name>Mn(2+)</name>
        <dbReference type="ChEBI" id="CHEBI:29035"/>
        <label>1</label>
    </ligand>
</feature>
<dbReference type="InterPro" id="IPR017850">
    <property type="entry name" value="Alkaline_phosphatase_core_sf"/>
</dbReference>
<comment type="subunit">
    <text evidence="9">Monomer.</text>
</comment>
<comment type="pathway">
    <text evidence="3 9">Carbohydrate degradation; glycolysis; pyruvate from D-glyceraldehyde 3-phosphate: step 3/5.</text>
</comment>
<keyword evidence="5 9" id="KW-0479">Metal-binding</keyword>
<dbReference type="Gene3D" id="3.40.1450.10">
    <property type="entry name" value="BPG-independent phosphoglycerate mutase, domain B"/>
    <property type="match status" value="1"/>
</dbReference>
<dbReference type="UniPathway" id="UPA00109">
    <property type="reaction ID" value="UER00186"/>
</dbReference>
<feature type="binding site" evidence="9 12">
    <location>
        <begin position="152"/>
        <end position="153"/>
    </location>
    <ligand>
        <name>substrate</name>
    </ligand>
</feature>
<feature type="binding site" evidence="9 13">
    <location>
        <position position="448"/>
    </location>
    <ligand>
        <name>Mn(2+)</name>
        <dbReference type="ChEBI" id="CHEBI:29035"/>
        <label>2</label>
    </ligand>
</feature>
<sequence length="522" mass="58814">MQKSIVLIIRDGWGINPNPDHNAIKNASTPHTDSILKKYPNTILEASGTSVGLPEGYQGSSEVGHLNIGAGRIVEQEITKITNKIQDGSFFNIPIFRNAINNVLEKKSSLHLMGLVQDEGVHAHQEHLFAIMKFAKEHGVKRLYIHFFADGRDSAPKSAISFIRTLKEKIEEYDIGEIATFMGRYYAMDRGKIWQLTTAAYDAITKGKGKRIESGENLEEAIQEAYKTKTPNDKEMFDEYIPPLIIGNYEGVKDGDSVIHFNYRQDRAIQLTMAFVEDDYPGERWKKFDIVYCGLTRYYDTFLYNILEPMDDSGGMDNLLGQILSQRGLKQIRISETQKYRHVTSFIDGKRTKPYPGEEQIEIKGTFDPATFADHPEMNAYEVTDEAVKKINSNKFSLMIINLANCDMVGHTGIYEAAKRAVEVVDECVGKIVETILSQNKIALITADHGNAEEMIDYKTGITKTSHTKNPVEFIYVAEDYNSIKLVERGTLSDIAPTILYLLGIEKPVEMTSNNLIIPDKA</sequence>
<dbReference type="PIRSF" id="PIRSF001492">
    <property type="entry name" value="IPGAM"/>
    <property type="match status" value="1"/>
</dbReference>
<dbReference type="InterPro" id="IPR005995">
    <property type="entry name" value="Pgm_bpd_ind"/>
</dbReference>
<dbReference type="EC" id="5.4.2.12" evidence="9 10"/>
<dbReference type="HAMAP" id="MF_01038">
    <property type="entry name" value="GpmI"/>
    <property type="match status" value="1"/>
</dbReference>
<feature type="binding site" evidence="9 12">
    <location>
        <position position="339"/>
    </location>
    <ligand>
        <name>substrate</name>
    </ligand>
</feature>
<dbReference type="Pfam" id="PF01676">
    <property type="entry name" value="Metalloenzyme"/>
    <property type="match status" value="1"/>
</dbReference>
<comment type="catalytic activity">
    <reaction evidence="1 9">
        <text>(2R)-2-phosphoglycerate = (2R)-3-phosphoglycerate</text>
        <dbReference type="Rhea" id="RHEA:15901"/>
        <dbReference type="ChEBI" id="CHEBI:58272"/>
        <dbReference type="ChEBI" id="CHEBI:58289"/>
        <dbReference type="EC" id="5.4.2.12"/>
    </reaction>
</comment>
<dbReference type="GO" id="GO:0006007">
    <property type="term" value="P:glucose catabolic process"/>
    <property type="evidence" value="ECO:0007669"/>
    <property type="project" value="InterPro"/>
</dbReference>
<dbReference type="InterPro" id="IPR006124">
    <property type="entry name" value="Metalloenzyme"/>
</dbReference>
<evidence type="ECO:0000256" key="5">
    <source>
        <dbReference type="ARBA" id="ARBA00022723"/>
    </source>
</evidence>
<evidence type="ECO:0000256" key="12">
    <source>
        <dbReference type="PIRSR" id="PIRSR001492-2"/>
    </source>
</evidence>
<evidence type="ECO:0000256" key="6">
    <source>
        <dbReference type="ARBA" id="ARBA00023152"/>
    </source>
</evidence>
<dbReference type="PATRIC" id="fig|237368.3.peg.3366"/>
<dbReference type="NCBIfam" id="TIGR01307">
    <property type="entry name" value="pgm_bpd_ind"/>
    <property type="match status" value="1"/>
</dbReference>
<evidence type="ECO:0000256" key="13">
    <source>
        <dbReference type="PIRSR" id="PIRSR001492-3"/>
    </source>
</evidence>
<keyword evidence="6 9" id="KW-0324">Glycolysis</keyword>
<dbReference type="FunFam" id="3.40.1450.10:FF:000002">
    <property type="entry name" value="2,3-bisphosphoglycerate-independent phosphoglycerate mutase"/>
    <property type="match status" value="1"/>
</dbReference>
<dbReference type="GO" id="GO:0006096">
    <property type="term" value="P:glycolytic process"/>
    <property type="evidence" value="ECO:0007669"/>
    <property type="project" value="UniProtKB-UniRule"/>
</dbReference>
<reference evidence="16 17" key="1">
    <citation type="submission" date="2014-10" db="EMBL/GenBank/DDBJ databases">
        <title>Draft genome of anammox bacterium scalindua brodae, obtained using differential coverage binning of sequence data from two enrichment reactors.</title>
        <authorList>
            <person name="Speth D.R."/>
            <person name="Russ L."/>
            <person name="Kartal B."/>
            <person name="Op den Camp H.J."/>
            <person name="Dutilh B.E."/>
            <person name="Jetten M.S."/>
        </authorList>
    </citation>
    <scope>NUCLEOTIDE SEQUENCE [LARGE SCALE GENOMIC DNA]</scope>
    <source>
        <strain evidence="16">RU1</strain>
    </source>
</reference>
<dbReference type="Proteomes" id="UP000030652">
    <property type="component" value="Unassembled WGS sequence"/>
</dbReference>
<evidence type="ECO:0000313" key="17">
    <source>
        <dbReference type="Proteomes" id="UP000030652"/>
    </source>
</evidence>
<dbReference type="AlphaFoldDB" id="A0A0B0EEV3"/>
<dbReference type="InterPro" id="IPR036646">
    <property type="entry name" value="PGAM_B_sf"/>
</dbReference>
<dbReference type="PANTHER" id="PTHR31637">
    <property type="entry name" value="2,3-BISPHOSPHOGLYCERATE-INDEPENDENT PHOSPHOGLYCERATE MUTASE"/>
    <property type="match status" value="1"/>
</dbReference>
<comment type="cofactor">
    <cofactor evidence="9">
        <name>Mn(2+)</name>
        <dbReference type="ChEBI" id="CHEBI:29035"/>
    </cofactor>
    <text evidence="9">Binds 2 manganese ions per subunit.</text>
</comment>
<feature type="binding site" evidence="9 12">
    <location>
        <position position="122"/>
    </location>
    <ligand>
        <name>substrate</name>
    </ligand>
</feature>
<keyword evidence="8 9" id="KW-0413">Isomerase</keyword>
<gene>
    <name evidence="9 16" type="primary">gpmI</name>
    <name evidence="16" type="ORF">SCABRO_03111</name>
</gene>
<dbReference type="GO" id="GO:0030145">
    <property type="term" value="F:manganese ion binding"/>
    <property type="evidence" value="ECO:0007669"/>
    <property type="project" value="UniProtKB-UniRule"/>
</dbReference>
<dbReference type="InterPro" id="IPR011258">
    <property type="entry name" value="BPG-indep_PGM_N"/>
</dbReference>
<feature type="domain" description="BPG-independent PGAM N-terminal" evidence="15">
    <location>
        <begin position="81"/>
        <end position="299"/>
    </location>
</feature>
<feature type="domain" description="Metalloenzyme" evidence="14">
    <location>
        <begin position="3"/>
        <end position="507"/>
    </location>
</feature>
<comment type="similarity">
    <text evidence="4 9">Belongs to the BPG-independent phosphoglycerate mutase family.</text>
</comment>
<feature type="binding site" evidence="9 13">
    <location>
        <position position="411"/>
    </location>
    <ligand>
        <name>Mn(2+)</name>
        <dbReference type="ChEBI" id="CHEBI:29035"/>
        <label>1</label>
    </ligand>
</feature>
<evidence type="ECO:0000256" key="4">
    <source>
        <dbReference type="ARBA" id="ARBA00008819"/>
    </source>
</evidence>
<feature type="binding site" evidence="9 13">
    <location>
        <position position="61"/>
    </location>
    <ligand>
        <name>Mn(2+)</name>
        <dbReference type="ChEBI" id="CHEBI:29035"/>
        <label>2</label>
    </ligand>
</feature>
<dbReference type="Gene3D" id="3.40.720.10">
    <property type="entry name" value="Alkaline Phosphatase, subunit A"/>
    <property type="match status" value="1"/>
</dbReference>
<evidence type="ECO:0000259" key="15">
    <source>
        <dbReference type="Pfam" id="PF06415"/>
    </source>
</evidence>
<dbReference type="Pfam" id="PF06415">
    <property type="entry name" value="iPGM_N"/>
    <property type="match status" value="1"/>
</dbReference>
<organism evidence="16 17">
    <name type="scientific">Candidatus Scalindua brodae</name>
    <dbReference type="NCBI Taxonomy" id="237368"/>
    <lineage>
        <taxon>Bacteria</taxon>
        <taxon>Pseudomonadati</taxon>
        <taxon>Planctomycetota</taxon>
        <taxon>Candidatus Brocadiia</taxon>
        <taxon>Candidatus Brocadiales</taxon>
        <taxon>Candidatus Scalinduaceae</taxon>
        <taxon>Candidatus Scalindua</taxon>
    </lineage>
</organism>
<dbReference type="SUPFAM" id="SSF64158">
    <property type="entry name" value="2,3-Bisphosphoglycerate-independent phosphoglycerate mutase, substrate-binding domain"/>
    <property type="match status" value="1"/>
</dbReference>
<name>A0A0B0EEV3_9BACT</name>
<keyword evidence="7 9" id="KW-0464">Manganese</keyword>
<feature type="active site" description="Phosphoserine intermediate" evidence="9 11">
    <location>
        <position position="61"/>
    </location>
</feature>
<evidence type="ECO:0000256" key="7">
    <source>
        <dbReference type="ARBA" id="ARBA00023211"/>
    </source>
</evidence>
<evidence type="ECO:0000256" key="8">
    <source>
        <dbReference type="ARBA" id="ARBA00023235"/>
    </source>
</evidence>
<evidence type="ECO:0000256" key="10">
    <source>
        <dbReference type="NCBIfam" id="TIGR01307"/>
    </source>
</evidence>
<proteinExistence type="inferred from homology"/>
<accession>A0A0B0EEV3</accession>
<feature type="binding site" evidence="9 12">
    <location>
        <begin position="264"/>
        <end position="267"/>
    </location>
    <ligand>
        <name>substrate</name>
    </ligand>
</feature>
<feature type="binding site" evidence="9 13">
    <location>
        <position position="407"/>
    </location>
    <ligand>
        <name>Mn(2+)</name>
        <dbReference type="ChEBI" id="CHEBI:29035"/>
        <label>1</label>
    </ligand>
</feature>
<evidence type="ECO:0000256" key="3">
    <source>
        <dbReference type="ARBA" id="ARBA00004798"/>
    </source>
</evidence>
<dbReference type="GO" id="GO:0005829">
    <property type="term" value="C:cytosol"/>
    <property type="evidence" value="ECO:0007669"/>
    <property type="project" value="TreeGrafter"/>
</dbReference>
<evidence type="ECO:0000256" key="9">
    <source>
        <dbReference type="HAMAP-Rule" id="MF_01038"/>
    </source>
</evidence>
<feature type="binding site" evidence="9 13">
    <location>
        <position position="11"/>
    </location>
    <ligand>
        <name>Mn(2+)</name>
        <dbReference type="ChEBI" id="CHEBI:29035"/>
        <label>2</label>
    </ligand>
</feature>
<comment type="caution">
    <text evidence="16">The sequence shown here is derived from an EMBL/GenBank/DDBJ whole genome shotgun (WGS) entry which is preliminary data.</text>
</comment>
<dbReference type="eggNOG" id="COG0696">
    <property type="taxonomic scope" value="Bacteria"/>
</dbReference>
<feature type="binding site" evidence="9 12">
    <location>
        <position position="190"/>
    </location>
    <ligand>
        <name>substrate</name>
    </ligand>
</feature>
<evidence type="ECO:0000256" key="2">
    <source>
        <dbReference type="ARBA" id="ARBA00002315"/>
    </source>
</evidence>
<evidence type="ECO:0000259" key="14">
    <source>
        <dbReference type="Pfam" id="PF01676"/>
    </source>
</evidence>
<evidence type="ECO:0000313" key="16">
    <source>
        <dbReference type="EMBL" id="KHE91124.1"/>
    </source>
</evidence>
<feature type="binding site" evidence="9 13">
    <location>
        <position position="449"/>
    </location>
    <ligand>
        <name>Mn(2+)</name>
        <dbReference type="ChEBI" id="CHEBI:29035"/>
        <label>2</label>
    </ligand>
</feature>
<comment type="function">
    <text evidence="2 9">Catalyzes the interconversion of 2-phosphoglycerate and 3-phosphoglycerate.</text>
</comment>